<dbReference type="Proteomes" id="UP001219525">
    <property type="component" value="Unassembled WGS sequence"/>
</dbReference>
<feature type="compositionally biased region" description="Basic and acidic residues" evidence="1">
    <location>
        <begin position="24"/>
        <end position="43"/>
    </location>
</feature>
<gene>
    <name evidence="2" type="ORF">GGX14DRAFT_385788</name>
</gene>
<evidence type="ECO:0000313" key="3">
    <source>
        <dbReference type="Proteomes" id="UP001219525"/>
    </source>
</evidence>
<reference evidence="2" key="1">
    <citation type="submission" date="2023-03" db="EMBL/GenBank/DDBJ databases">
        <title>Massive genome expansion in bonnet fungi (Mycena s.s.) driven by repeated elements and novel gene families across ecological guilds.</title>
        <authorList>
            <consortium name="Lawrence Berkeley National Laboratory"/>
            <person name="Harder C.B."/>
            <person name="Miyauchi S."/>
            <person name="Viragh M."/>
            <person name="Kuo A."/>
            <person name="Thoen E."/>
            <person name="Andreopoulos B."/>
            <person name="Lu D."/>
            <person name="Skrede I."/>
            <person name="Drula E."/>
            <person name="Henrissat B."/>
            <person name="Morin E."/>
            <person name="Kohler A."/>
            <person name="Barry K."/>
            <person name="LaButti K."/>
            <person name="Morin E."/>
            <person name="Salamov A."/>
            <person name="Lipzen A."/>
            <person name="Mereny Z."/>
            <person name="Hegedus B."/>
            <person name="Baldrian P."/>
            <person name="Stursova M."/>
            <person name="Weitz H."/>
            <person name="Taylor A."/>
            <person name="Grigoriev I.V."/>
            <person name="Nagy L.G."/>
            <person name="Martin F."/>
            <person name="Kauserud H."/>
        </authorList>
    </citation>
    <scope>NUCLEOTIDE SEQUENCE</scope>
    <source>
        <strain evidence="2">9144</strain>
    </source>
</reference>
<feature type="compositionally biased region" description="Basic and acidic residues" evidence="1">
    <location>
        <begin position="1"/>
        <end position="16"/>
    </location>
</feature>
<dbReference type="AlphaFoldDB" id="A0AAD6YRD5"/>
<feature type="region of interest" description="Disordered" evidence="1">
    <location>
        <begin position="1"/>
        <end position="43"/>
    </location>
</feature>
<protein>
    <submittedName>
        <fullName evidence="2">Uncharacterized protein</fullName>
    </submittedName>
</protein>
<evidence type="ECO:0000313" key="2">
    <source>
        <dbReference type="EMBL" id="KAJ7227015.1"/>
    </source>
</evidence>
<organism evidence="2 3">
    <name type="scientific">Mycena pura</name>
    <dbReference type="NCBI Taxonomy" id="153505"/>
    <lineage>
        <taxon>Eukaryota</taxon>
        <taxon>Fungi</taxon>
        <taxon>Dikarya</taxon>
        <taxon>Basidiomycota</taxon>
        <taxon>Agaricomycotina</taxon>
        <taxon>Agaricomycetes</taxon>
        <taxon>Agaricomycetidae</taxon>
        <taxon>Agaricales</taxon>
        <taxon>Marasmiineae</taxon>
        <taxon>Mycenaceae</taxon>
        <taxon>Mycena</taxon>
    </lineage>
</organism>
<accession>A0AAD6YRD5</accession>
<name>A0AAD6YRD5_9AGAR</name>
<keyword evidence="3" id="KW-1185">Reference proteome</keyword>
<evidence type="ECO:0000256" key="1">
    <source>
        <dbReference type="SAM" id="MobiDB-lite"/>
    </source>
</evidence>
<proteinExistence type="predicted"/>
<dbReference type="EMBL" id="JARJCW010000003">
    <property type="protein sequence ID" value="KAJ7227015.1"/>
    <property type="molecule type" value="Genomic_DNA"/>
</dbReference>
<sequence length="208" mass="22932">MGGKGERGGKGKDRALSKPSPPTGDRERETPISEMEGKGSREKAARPGAVAALALLDSRPWIITGFLFNELLVLFLINIVTNKTAGSVGGLWAVAHEFLYQPSQAWKYVLITQRTSILQLAVHVLIQWEARFPSRTWLICRAISAVNANNTSTGRRTAIGNCSLERGVVSRTPKTPKKAELDRWGIRRQRGKYELYAFNGSAEQLPTS</sequence>
<comment type="caution">
    <text evidence="2">The sequence shown here is derived from an EMBL/GenBank/DDBJ whole genome shotgun (WGS) entry which is preliminary data.</text>
</comment>